<dbReference type="Proteomes" id="UP000076798">
    <property type="component" value="Unassembled WGS sequence"/>
</dbReference>
<keyword evidence="2" id="KW-0732">Signal</keyword>
<feature type="chain" id="PRO_5007872150" description="Extracellular membrane protein CFEM domain-containing protein" evidence="2">
    <location>
        <begin position="21"/>
        <end position="227"/>
    </location>
</feature>
<feature type="signal peptide" evidence="2">
    <location>
        <begin position="1"/>
        <end position="20"/>
    </location>
</feature>
<evidence type="ECO:0000256" key="1">
    <source>
        <dbReference type="SAM" id="MobiDB-lite"/>
    </source>
</evidence>
<evidence type="ECO:0000313" key="3">
    <source>
        <dbReference type="EMBL" id="KZT38474.1"/>
    </source>
</evidence>
<proteinExistence type="predicted"/>
<reference evidence="3 4" key="1">
    <citation type="journal article" date="2016" name="Mol. Biol. Evol.">
        <title>Comparative Genomics of Early-Diverging Mushroom-Forming Fungi Provides Insights into the Origins of Lignocellulose Decay Capabilities.</title>
        <authorList>
            <person name="Nagy L.G."/>
            <person name="Riley R."/>
            <person name="Tritt A."/>
            <person name="Adam C."/>
            <person name="Daum C."/>
            <person name="Floudas D."/>
            <person name="Sun H."/>
            <person name="Yadav J.S."/>
            <person name="Pangilinan J."/>
            <person name="Larsson K.H."/>
            <person name="Matsuura K."/>
            <person name="Barry K."/>
            <person name="Labutti K."/>
            <person name="Kuo R."/>
            <person name="Ohm R.A."/>
            <person name="Bhattacharya S.S."/>
            <person name="Shirouzu T."/>
            <person name="Yoshinaga Y."/>
            <person name="Martin F.M."/>
            <person name="Grigoriev I.V."/>
            <person name="Hibbett D.S."/>
        </authorList>
    </citation>
    <scope>NUCLEOTIDE SEQUENCE [LARGE SCALE GENOMIC DNA]</scope>
    <source>
        <strain evidence="3 4">HHB10207 ss-3</strain>
    </source>
</reference>
<dbReference type="AlphaFoldDB" id="A0A166DFD7"/>
<evidence type="ECO:0000313" key="4">
    <source>
        <dbReference type="Proteomes" id="UP000076798"/>
    </source>
</evidence>
<gene>
    <name evidence="3" type="ORF">SISSUDRAFT_1046894</name>
</gene>
<protein>
    <recommendedName>
        <fullName evidence="5">Extracellular membrane protein CFEM domain-containing protein</fullName>
    </recommendedName>
</protein>
<feature type="compositionally biased region" description="Low complexity" evidence="1">
    <location>
        <begin position="121"/>
        <end position="202"/>
    </location>
</feature>
<organism evidence="3 4">
    <name type="scientific">Sistotremastrum suecicum HHB10207 ss-3</name>
    <dbReference type="NCBI Taxonomy" id="1314776"/>
    <lineage>
        <taxon>Eukaryota</taxon>
        <taxon>Fungi</taxon>
        <taxon>Dikarya</taxon>
        <taxon>Basidiomycota</taxon>
        <taxon>Agaricomycotina</taxon>
        <taxon>Agaricomycetes</taxon>
        <taxon>Sistotremastrales</taxon>
        <taxon>Sistotremastraceae</taxon>
        <taxon>Sistotremastrum</taxon>
    </lineage>
</organism>
<keyword evidence="4" id="KW-1185">Reference proteome</keyword>
<evidence type="ECO:0008006" key="5">
    <source>
        <dbReference type="Google" id="ProtNLM"/>
    </source>
</evidence>
<accession>A0A166DFD7</accession>
<name>A0A166DFD7_9AGAM</name>
<evidence type="ECO:0000256" key="2">
    <source>
        <dbReference type="SAM" id="SignalP"/>
    </source>
</evidence>
<feature type="region of interest" description="Disordered" evidence="1">
    <location>
        <begin position="115"/>
        <end position="202"/>
    </location>
</feature>
<sequence>MLAATLVFAVLATSVTTANAEPILLRRQTAANPFGTIPDSCNASCQPLIDAYTPCFQNGQEQPSCLCTNANLGKAADCAQCLVDVNFASESDEQQALGFVAQACAAEGVSTPTLVAGGSPTGSVSETSASSTDTATESLTTPASSSTESESSSTVPNSTATSPATSSTGSTSSSGGSSGSSSSSSRSSSSSSSAPAATTSTSGAKGFDAGFLVSIGAAFVGVLSAVF</sequence>
<dbReference type="EMBL" id="KV428062">
    <property type="protein sequence ID" value="KZT38474.1"/>
    <property type="molecule type" value="Genomic_DNA"/>
</dbReference>